<protein>
    <recommendedName>
        <fullName evidence="3">Glycoside hydrolase family 31 TIM barrel domain-containing protein</fullName>
    </recommendedName>
</protein>
<accession>A0A843VNJ0</accession>
<proteinExistence type="inferred from homology"/>
<evidence type="ECO:0000259" key="3">
    <source>
        <dbReference type="Pfam" id="PF01055"/>
    </source>
</evidence>
<dbReference type="PANTHER" id="PTHR22762:SF120">
    <property type="entry name" value="HETEROGLYCAN GLUCOSIDASE 1"/>
    <property type="match status" value="1"/>
</dbReference>
<keyword evidence="2" id="KW-0378">Hydrolase</keyword>
<dbReference type="AlphaFoldDB" id="A0A843VNJ0"/>
<evidence type="ECO:0000313" key="5">
    <source>
        <dbReference type="Proteomes" id="UP000652761"/>
    </source>
</evidence>
<gene>
    <name evidence="4" type="ORF">Taro_029251</name>
</gene>
<dbReference type="Gene3D" id="3.20.20.80">
    <property type="entry name" value="Glycosidases"/>
    <property type="match status" value="2"/>
</dbReference>
<keyword evidence="2" id="KW-0326">Glycosidase</keyword>
<dbReference type="GO" id="GO:0005975">
    <property type="term" value="P:carbohydrate metabolic process"/>
    <property type="evidence" value="ECO:0007669"/>
    <property type="project" value="InterPro"/>
</dbReference>
<dbReference type="EMBL" id="NMUH01001931">
    <property type="protein sequence ID" value="MQL96576.1"/>
    <property type="molecule type" value="Genomic_DNA"/>
</dbReference>
<dbReference type="SUPFAM" id="SSF51445">
    <property type="entry name" value="(Trans)glycosidases"/>
    <property type="match status" value="1"/>
</dbReference>
<dbReference type="GO" id="GO:0004553">
    <property type="term" value="F:hydrolase activity, hydrolyzing O-glycosyl compounds"/>
    <property type="evidence" value="ECO:0007669"/>
    <property type="project" value="InterPro"/>
</dbReference>
<dbReference type="InterPro" id="IPR030458">
    <property type="entry name" value="Glyco_hydro_31_AS"/>
</dbReference>
<evidence type="ECO:0000256" key="1">
    <source>
        <dbReference type="ARBA" id="ARBA00007806"/>
    </source>
</evidence>
<evidence type="ECO:0000256" key="2">
    <source>
        <dbReference type="RuleBase" id="RU361185"/>
    </source>
</evidence>
<dbReference type="InterPro" id="IPR017853">
    <property type="entry name" value="GH"/>
</dbReference>
<name>A0A843VNJ0_COLES</name>
<dbReference type="PANTHER" id="PTHR22762">
    <property type="entry name" value="ALPHA-GLUCOSIDASE"/>
    <property type="match status" value="1"/>
</dbReference>
<evidence type="ECO:0000313" key="4">
    <source>
        <dbReference type="EMBL" id="MQL96576.1"/>
    </source>
</evidence>
<feature type="domain" description="Glycoside hydrolase family 31 TIM barrel" evidence="3">
    <location>
        <begin position="442"/>
        <end position="525"/>
    </location>
</feature>
<dbReference type="OrthoDB" id="1334205at2759"/>
<comment type="caution">
    <text evidence="4">The sequence shown here is derived from an EMBL/GenBank/DDBJ whole genome shotgun (WGS) entry which is preliminary data.</text>
</comment>
<dbReference type="Pfam" id="PF01055">
    <property type="entry name" value="Glyco_hydro_31_2nd"/>
    <property type="match status" value="2"/>
</dbReference>
<dbReference type="InterPro" id="IPR000322">
    <property type="entry name" value="Glyco_hydro_31_TIM"/>
</dbReference>
<comment type="similarity">
    <text evidence="1 2">Belongs to the glycosyl hydrolase 31 family.</text>
</comment>
<sequence>MIYLPLHFPVKSSLPIRLLMSACHFPVKVVWGAVLLAPRPHSVLLSLAASPSPSPSHRPPCSIALQCLPSPLRCRVPGHDQRGGRIQPSEPDGGLPRRALLLDLAGRAQIPQELGAPGRAPAIYVLPRLWSLRLLLQRSFMPVKRVKLPLSACRICFPLPHLRVLSIRSYREVVVCSAVAFAWAGGHGGRRCSYSGLALVVSYNGVLISAVLLHNCLIAFGACECESKGTFQKRGLGTGGCGDWFRVFLRKVSATVKAHIFSVSMDEFSGDPTDDGDPFCFLLLLFLIPRRLRPPLLLLHQDPLERQALLQQGVVVRRPHRPLPQDRAEAYYNPRRLRHRQQDPHPPQVPQIAKTFREKGIPCDVIWMDIDYMDGFRCFTFDKRFPDPKSLFRDLHAIGFNVVWMLDLGIKHEPGYFVYDSGSKNDVWILKEDGKPFIDFVFNGVDGIWNDMNEPAIFKVVTKTMPESNIHRGDTELGGHQNHSHYHNVYGMLMARSTYEGMKMASGERRPFVLTRAGFIGSQRCKTRCPDFRPVSWDDWPLTRPGWVMRWCRVGGA</sequence>
<keyword evidence="5" id="KW-1185">Reference proteome</keyword>
<dbReference type="Proteomes" id="UP000652761">
    <property type="component" value="Unassembled WGS sequence"/>
</dbReference>
<dbReference type="PROSITE" id="PS00129">
    <property type="entry name" value="GLYCOSYL_HYDROL_F31_1"/>
    <property type="match status" value="1"/>
</dbReference>
<feature type="domain" description="Glycoside hydrolase family 31 TIM barrel" evidence="3">
    <location>
        <begin position="348"/>
        <end position="438"/>
    </location>
</feature>
<organism evidence="4 5">
    <name type="scientific">Colocasia esculenta</name>
    <name type="common">Wild taro</name>
    <name type="synonym">Arum esculentum</name>
    <dbReference type="NCBI Taxonomy" id="4460"/>
    <lineage>
        <taxon>Eukaryota</taxon>
        <taxon>Viridiplantae</taxon>
        <taxon>Streptophyta</taxon>
        <taxon>Embryophyta</taxon>
        <taxon>Tracheophyta</taxon>
        <taxon>Spermatophyta</taxon>
        <taxon>Magnoliopsida</taxon>
        <taxon>Liliopsida</taxon>
        <taxon>Araceae</taxon>
        <taxon>Aroideae</taxon>
        <taxon>Colocasieae</taxon>
        <taxon>Colocasia</taxon>
    </lineage>
</organism>
<reference evidence="4" key="1">
    <citation type="submission" date="2017-07" db="EMBL/GenBank/DDBJ databases">
        <title>Taro Niue Genome Assembly and Annotation.</title>
        <authorList>
            <person name="Atibalentja N."/>
            <person name="Keating K."/>
            <person name="Fields C.J."/>
        </authorList>
    </citation>
    <scope>NUCLEOTIDE SEQUENCE</scope>
    <source>
        <strain evidence="4">Niue_2</strain>
        <tissue evidence="4">Leaf</tissue>
    </source>
</reference>